<comment type="caution">
    <text evidence="3">The sequence shown here is derived from an EMBL/GenBank/DDBJ whole genome shotgun (WGS) entry which is preliminary data.</text>
</comment>
<proteinExistence type="predicted"/>
<organism evidence="3 4">
    <name type="scientific">Sphingobacterium haloxyli</name>
    <dbReference type="NCBI Taxonomy" id="2100533"/>
    <lineage>
        <taxon>Bacteria</taxon>
        <taxon>Pseudomonadati</taxon>
        <taxon>Bacteroidota</taxon>
        <taxon>Sphingobacteriia</taxon>
        <taxon>Sphingobacteriales</taxon>
        <taxon>Sphingobacteriaceae</taxon>
        <taxon>Sphingobacterium</taxon>
    </lineage>
</organism>
<dbReference type="SUPFAM" id="SSF63411">
    <property type="entry name" value="LuxS/MPP-like metallohydrolase"/>
    <property type="match status" value="2"/>
</dbReference>
<protein>
    <submittedName>
        <fullName evidence="3">Insulinase family protein</fullName>
    </submittedName>
</protein>
<gene>
    <name evidence="3" type="ORF">C5745_06710</name>
</gene>
<dbReference type="GO" id="GO:0046872">
    <property type="term" value="F:metal ion binding"/>
    <property type="evidence" value="ECO:0007669"/>
    <property type="project" value="InterPro"/>
</dbReference>
<dbReference type="PANTHER" id="PTHR11851">
    <property type="entry name" value="METALLOPROTEASE"/>
    <property type="match status" value="1"/>
</dbReference>
<dbReference type="Proteomes" id="UP000239711">
    <property type="component" value="Unassembled WGS sequence"/>
</dbReference>
<dbReference type="Pfam" id="PF00675">
    <property type="entry name" value="Peptidase_M16"/>
    <property type="match status" value="1"/>
</dbReference>
<reference evidence="3 4" key="1">
    <citation type="submission" date="2018-02" db="EMBL/GenBank/DDBJ databases">
        <title>The draft genome of Sphingobacterium sp. 5JN-11.</title>
        <authorList>
            <person name="Liu L."/>
            <person name="Li L."/>
            <person name="Liang L."/>
            <person name="Zhang X."/>
            <person name="Wang T."/>
        </authorList>
    </citation>
    <scope>NUCLEOTIDE SEQUENCE [LARGE SCALE GENOMIC DNA]</scope>
    <source>
        <strain evidence="3 4">5JN-11</strain>
    </source>
</reference>
<dbReference type="PANTHER" id="PTHR11851:SF224">
    <property type="entry name" value="PROCESSING PROTEASE"/>
    <property type="match status" value="1"/>
</dbReference>
<dbReference type="InterPro" id="IPR007863">
    <property type="entry name" value="Peptidase_M16_C"/>
</dbReference>
<name>A0A2S9J5X3_9SPHI</name>
<dbReference type="OrthoDB" id="9811314at2"/>
<dbReference type="Pfam" id="PF05193">
    <property type="entry name" value="Peptidase_M16_C"/>
    <property type="match status" value="1"/>
</dbReference>
<dbReference type="RefSeq" id="WP_105716220.1">
    <property type="nucleotide sequence ID" value="NZ_PVBQ01000004.1"/>
</dbReference>
<sequence>MLNRTVAPSRHDIQDIAFVQPDEVVFDNGLRVFIFRAPTQELIKAEFIFQNIFDGSENSLLHTCASHMLKEGTKTRTSTQIAEEIDFYGAYLMPEYSFDQTSLTLYSLNKHLSSVLPVVHDILNNATFPDAELETYIRNNKQTLQISLQKNEYLARRLFFKNLFGESRYGRIPTEDAYDRLNREDLIELYRKQVHPQNCTLILSGNITEDVLTQVRELFDIRWRNTSEASRIGSPIFPDFTPKTVVEERADALQSAIRLGMPTVNRVHPDFPAVQFVNTLFGGYFGSRLMRNIREEKGFTYSIGSAFASLQHTGFFTIATEVGVDSTGATLAEIEKEFDILRNTQATEQEIALVKNYILGSILGTIESIFSHADKFKAVYFYGLDLSYYTRYNEIIRNMTAADVQRIANTYFDYNNLLKIVVGKSSSNFF</sequence>
<evidence type="ECO:0000259" key="1">
    <source>
        <dbReference type="Pfam" id="PF00675"/>
    </source>
</evidence>
<dbReference type="EMBL" id="PVBQ01000004">
    <property type="protein sequence ID" value="PRD48193.1"/>
    <property type="molecule type" value="Genomic_DNA"/>
</dbReference>
<feature type="domain" description="Peptidase M16 N-terminal" evidence="1">
    <location>
        <begin position="66"/>
        <end position="145"/>
    </location>
</feature>
<evidence type="ECO:0000259" key="2">
    <source>
        <dbReference type="Pfam" id="PF05193"/>
    </source>
</evidence>
<evidence type="ECO:0000313" key="3">
    <source>
        <dbReference type="EMBL" id="PRD48193.1"/>
    </source>
</evidence>
<dbReference type="InterPro" id="IPR050361">
    <property type="entry name" value="MPP/UQCRC_Complex"/>
</dbReference>
<feature type="domain" description="Peptidase M16 C-terminal" evidence="2">
    <location>
        <begin position="181"/>
        <end position="356"/>
    </location>
</feature>
<dbReference type="InterPro" id="IPR011249">
    <property type="entry name" value="Metalloenz_LuxS/M16"/>
</dbReference>
<dbReference type="Gene3D" id="3.30.830.10">
    <property type="entry name" value="Metalloenzyme, LuxS/M16 peptidase-like"/>
    <property type="match status" value="2"/>
</dbReference>
<dbReference type="AlphaFoldDB" id="A0A2S9J5X3"/>
<dbReference type="InterPro" id="IPR011765">
    <property type="entry name" value="Pept_M16_N"/>
</dbReference>
<evidence type="ECO:0000313" key="4">
    <source>
        <dbReference type="Proteomes" id="UP000239711"/>
    </source>
</evidence>
<keyword evidence="4" id="KW-1185">Reference proteome</keyword>
<accession>A0A2S9J5X3</accession>